<dbReference type="SUPFAM" id="SSF53474">
    <property type="entry name" value="alpha/beta-Hydrolases"/>
    <property type="match status" value="1"/>
</dbReference>
<evidence type="ECO:0000259" key="1">
    <source>
        <dbReference type="Pfam" id="PF00326"/>
    </source>
</evidence>
<comment type="caution">
    <text evidence="2">The sequence shown here is derived from an EMBL/GenBank/DDBJ whole genome shotgun (WGS) entry which is preliminary data.</text>
</comment>
<name>A0AAP5AF40_9GAMM</name>
<dbReference type="PANTHER" id="PTHR11731">
    <property type="entry name" value="PROTEASE FAMILY S9B,C DIPEPTIDYL-PEPTIDASE IV-RELATED"/>
    <property type="match status" value="1"/>
</dbReference>
<dbReference type="GO" id="GO:0008236">
    <property type="term" value="F:serine-type peptidase activity"/>
    <property type="evidence" value="ECO:0007669"/>
    <property type="project" value="InterPro"/>
</dbReference>
<feature type="domain" description="Peptidase S9 prolyl oligopeptidase catalytic" evidence="1">
    <location>
        <begin position="4"/>
        <end position="90"/>
    </location>
</feature>
<dbReference type="GO" id="GO:0004177">
    <property type="term" value="F:aminopeptidase activity"/>
    <property type="evidence" value="ECO:0007669"/>
    <property type="project" value="UniProtKB-KW"/>
</dbReference>
<accession>A0AAP5AF40</accession>
<dbReference type="Proteomes" id="UP001226084">
    <property type="component" value="Unassembled WGS sequence"/>
</dbReference>
<dbReference type="InterPro" id="IPR050278">
    <property type="entry name" value="Serine_Prot_S9B/DPPIV"/>
</dbReference>
<dbReference type="GO" id="GO:0006508">
    <property type="term" value="P:proteolysis"/>
    <property type="evidence" value="ECO:0007669"/>
    <property type="project" value="InterPro"/>
</dbReference>
<evidence type="ECO:0000313" key="2">
    <source>
        <dbReference type="EMBL" id="MDQ1106971.1"/>
    </source>
</evidence>
<dbReference type="InterPro" id="IPR001375">
    <property type="entry name" value="Peptidase_S9_cat"/>
</dbReference>
<gene>
    <name evidence="2" type="ORF">QE424_000130</name>
</gene>
<dbReference type="AlphaFoldDB" id="A0AAP5AF40"/>
<keyword evidence="2" id="KW-0645">Protease</keyword>
<keyword evidence="2" id="KW-0378">Hydrolase</keyword>
<organism evidence="2 3">
    <name type="scientific">Stenotrophomonas rhizophila</name>
    <dbReference type="NCBI Taxonomy" id="216778"/>
    <lineage>
        <taxon>Bacteria</taxon>
        <taxon>Pseudomonadati</taxon>
        <taxon>Pseudomonadota</taxon>
        <taxon>Gammaproteobacteria</taxon>
        <taxon>Lysobacterales</taxon>
        <taxon>Lysobacteraceae</taxon>
        <taxon>Stenotrophomonas</taxon>
    </lineage>
</organism>
<evidence type="ECO:0000313" key="3">
    <source>
        <dbReference type="Proteomes" id="UP001226084"/>
    </source>
</evidence>
<reference evidence="2" key="1">
    <citation type="submission" date="2023-07" db="EMBL/GenBank/DDBJ databases">
        <title>Functional and genomic diversity of the sorghum phyllosphere microbiome.</title>
        <authorList>
            <person name="Shade A."/>
        </authorList>
    </citation>
    <scope>NUCLEOTIDE SEQUENCE</scope>
    <source>
        <strain evidence="2">SORGH_AS_0457</strain>
    </source>
</reference>
<dbReference type="EMBL" id="JAUTAS010000001">
    <property type="protein sequence ID" value="MDQ1106971.1"/>
    <property type="molecule type" value="Genomic_DNA"/>
</dbReference>
<keyword evidence="2" id="KW-0031">Aminopeptidase</keyword>
<protein>
    <submittedName>
        <fullName evidence="2">Dipeptidyl aminopeptidase/acylaminoacyl peptidase</fullName>
    </submittedName>
</protein>
<dbReference type="InterPro" id="IPR029058">
    <property type="entry name" value="AB_hydrolase_fold"/>
</dbReference>
<dbReference type="Pfam" id="PF00326">
    <property type="entry name" value="Peptidase_S9"/>
    <property type="match status" value="1"/>
</dbReference>
<sequence length="91" mass="10181">MDLPARNAKGYEEARVLAHIDGLRSRLLLIHGMADDNVLFTNSTELMSALQKRGQPFELMTYPGAKHGLSGSNALHRYRLAEDFLARCLKP</sequence>
<proteinExistence type="predicted"/>
<dbReference type="Gene3D" id="3.40.50.1820">
    <property type="entry name" value="alpha/beta hydrolase"/>
    <property type="match status" value="1"/>
</dbReference>
<dbReference type="GO" id="GO:0008239">
    <property type="term" value="F:dipeptidyl-peptidase activity"/>
    <property type="evidence" value="ECO:0007669"/>
    <property type="project" value="TreeGrafter"/>
</dbReference>
<dbReference type="PANTHER" id="PTHR11731:SF193">
    <property type="entry name" value="DIPEPTIDYL PEPTIDASE 9"/>
    <property type="match status" value="1"/>
</dbReference>